<proteinExistence type="predicted"/>
<evidence type="ECO:0000256" key="1">
    <source>
        <dbReference type="ARBA" id="ARBA00022801"/>
    </source>
</evidence>
<protein>
    <submittedName>
        <fullName evidence="4">Glycoside hydrolase family 88 protein</fullName>
    </submittedName>
</protein>
<dbReference type="Proteomes" id="UP001169764">
    <property type="component" value="Unassembled WGS sequence"/>
</dbReference>
<gene>
    <name evidence="4" type="ORF">Q4F19_00385</name>
</gene>
<evidence type="ECO:0000313" key="5">
    <source>
        <dbReference type="Proteomes" id="UP001169764"/>
    </source>
</evidence>
<organism evidence="4 5">
    <name type="scientific">Sphingomonas natans</name>
    <dbReference type="NCBI Taxonomy" id="3063330"/>
    <lineage>
        <taxon>Bacteria</taxon>
        <taxon>Pseudomonadati</taxon>
        <taxon>Pseudomonadota</taxon>
        <taxon>Alphaproteobacteria</taxon>
        <taxon>Sphingomonadales</taxon>
        <taxon>Sphingomonadaceae</taxon>
        <taxon>Sphingomonas</taxon>
    </lineage>
</organism>
<dbReference type="Pfam" id="PF07470">
    <property type="entry name" value="Glyco_hydro_88"/>
    <property type="match status" value="1"/>
</dbReference>
<dbReference type="SUPFAM" id="SSF48208">
    <property type="entry name" value="Six-hairpin glycosidases"/>
    <property type="match status" value="1"/>
</dbReference>
<dbReference type="RefSeq" id="WP_303539161.1">
    <property type="nucleotide sequence ID" value="NZ_JAUOTP010000001.1"/>
</dbReference>
<dbReference type="PANTHER" id="PTHR33886">
    <property type="entry name" value="UNSATURATED RHAMNOGALACTURONAN HYDROLASE (EUROFUNG)"/>
    <property type="match status" value="1"/>
</dbReference>
<dbReference type="GO" id="GO:0016787">
    <property type="term" value="F:hydrolase activity"/>
    <property type="evidence" value="ECO:0007669"/>
    <property type="project" value="UniProtKB-KW"/>
</dbReference>
<keyword evidence="3" id="KW-0732">Signal</keyword>
<dbReference type="Gene3D" id="1.50.10.10">
    <property type="match status" value="1"/>
</dbReference>
<keyword evidence="1 4" id="KW-0378">Hydrolase</keyword>
<feature type="signal peptide" evidence="3">
    <location>
        <begin position="1"/>
        <end position="22"/>
    </location>
</feature>
<keyword evidence="5" id="KW-1185">Reference proteome</keyword>
<feature type="chain" id="PRO_5046588149" evidence="3">
    <location>
        <begin position="23"/>
        <end position="450"/>
    </location>
</feature>
<sequence>MTAKKTLIVALLLATIATPAPAAAPLTYRAEAFRFDPQAVPAPDRVLAVLNHTAAAQIAALAAQPLHIPRERSGGVTVNWISATFLIGLGRLARVSDEAGAQAYLREVAEHYNFGLLGAWSPHNMMDADNVAIGEVYEELAARSGEAGEIAPLRDRLDGQLALLETPPPPGKLVWWWCDSLFMAPPVFARLSVQTGDDRYLKAMDAQWWHVYDRLWSPEHKLFWRDERFPLRKTRGGQPLFWSRGNGWVAAGLARLLDTLPADHPSRARYIATFRTLMDRVSQLQRKEDGLWTANLLDPTDPSGPETTGAALFAYAMAWGVNHGVLDRKAYLPRVERAWSGLAAKVQPNGLLGFAQRAGDQPVPSAADDHALYGTGAFLLAGVEVMDLGKGFTAFPSAEPRRDPPGPVRLPIALRPKPAGATPEQIADWARSQEERQAMIDLSFDPPLKK</sequence>
<dbReference type="EMBL" id="JAUOTP010000001">
    <property type="protein sequence ID" value="MDO6412827.1"/>
    <property type="molecule type" value="Genomic_DNA"/>
</dbReference>
<dbReference type="InterPro" id="IPR008928">
    <property type="entry name" value="6-hairpin_glycosidase_sf"/>
</dbReference>
<evidence type="ECO:0000256" key="3">
    <source>
        <dbReference type="SAM" id="SignalP"/>
    </source>
</evidence>
<dbReference type="InterPro" id="IPR052043">
    <property type="entry name" value="PolySaccharide_Degr_Enz"/>
</dbReference>
<reference evidence="4" key="1">
    <citation type="submission" date="2023-07" db="EMBL/GenBank/DDBJ databases">
        <authorList>
            <person name="Kim M."/>
        </authorList>
    </citation>
    <scope>NUCLEOTIDE SEQUENCE</scope>
    <source>
        <strain evidence="4">BIUV-7</strain>
    </source>
</reference>
<feature type="region of interest" description="Disordered" evidence="2">
    <location>
        <begin position="398"/>
        <end position="423"/>
    </location>
</feature>
<dbReference type="InterPro" id="IPR012341">
    <property type="entry name" value="6hp_glycosidase-like_sf"/>
</dbReference>
<comment type="caution">
    <text evidence="4">The sequence shown here is derived from an EMBL/GenBank/DDBJ whole genome shotgun (WGS) entry which is preliminary data.</text>
</comment>
<dbReference type="InterPro" id="IPR010905">
    <property type="entry name" value="Glyco_hydro_88"/>
</dbReference>
<evidence type="ECO:0000256" key="2">
    <source>
        <dbReference type="SAM" id="MobiDB-lite"/>
    </source>
</evidence>
<evidence type="ECO:0000313" key="4">
    <source>
        <dbReference type="EMBL" id="MDO6412827.1"/>
    </source>
</evidence>
<accession>A0ABT8Y4A4</accession>
<dbReference type="PANTHER" id="PTHR33886:SF8">
    <property type="entry name" value="UNSATURATED RHAMNOGALACTURONAN HYDROLASE (EUROFUNG)"/>
    <property type="match status" value="1"/>
</dbReference>
<name>A0ABT8Y4A4_9SPHN</name>